<dbReference type="PROSITE" id="PS51767">
    <property type="entry name" value="PEPTIDASE_A1"/>
    <property type="match status" value="1"/>
</dbReference>
<accession>A0AAD5RX92</accession>
<dbReference type="AlphaFoldDB" id="A0AAD5RX92"/>
<feature type="domain" description="Peptidase A1" evidence="8">
    <location>
        <begin position="55"/>
        <end position="387"/>
    </location>
</feature>
<dbReference type="GO" id="GO:0006508">
    <property type="term" value="P:proteolysis"/>
    <property type="evidence" value="ECO:0007669"/>
    <property type="project" value="UniProtKB-KW"/>
</dbReference>
<dbReference type="InterPro" id="IPR001969">
    <property type="entry name" value="Aspartic_peptidase_AS"/>
</dbReference>
<dbReference type="Proteomes" id="UP001201980">
    <property type="component" value="Unassembled WGS sequence"/>
</dbReference>
<keyword evidence="3" id="KW-0732">Signal</keyword>
<evidence type="ECO:0000256" key="2">
    <source>
        <dbReference type="ARBA" id="ARBA00022670"/>
    </source>
</evidence>
<dbReference type="PANTHER" id="PTHR47966:SF65">
    <property type="entry name" value="ASPARTIC-TYPE ENDOPEPTIDASE"/>
    <property type="match status" value="1"/>
</dbReference>
<feature type="active site" evidence="6">
    <location>
        <position position="73"/>
    </location>
</feature>
<evidence type="ECO:0000256" key="6">
    <source>
        <dbReference type="PIRSR" id="PIRSR601461-1"/>
    </source>
</evidence>
<organism evidence="9 10">
    <name type="scientific">Zalerion maritima</name>
    <dbReference type="NCBI Taxonomy" id="339359"/>
    <lineage>
        <taxon>Eukaryota</taxon>
        <taxon>Fungi</taxon>
        <taxon>Dikarya</taxon>
        <taxon>Ascomycota</taxon>
        <taxon>Pezizomycotina</taxon>
        <taxon>Sordariomycetes</taxon>
        <taxon>Lulworthiomycetidae</taxon>
        <taxon>Lulworthiales</taxon>
        <taxon>Lulworthiaceae</taxon>
        <taxon>Zalerion</taxon>
    </lineage>
</organism>
<proteinExistence type="inferred from homology"/>
<evidence type="ECO:0000256" key="1">
    <source>
        <dbReference type="ARBA" id="ARBA00007447"/>
    </source>
</evidence>
<dbReference type="InterPro" id="IPR001461">
    <property type="entry name" value="Aspartic_peptidase_A1"/>
</dbReference>
<dbReference type="PROSITE" id="PS00141">
    <property type="entry name" value="ASP_PROTEASE"/>
    <property type="match status" value="1"/>
</dbReference>
<evidence type="ECO:0000256" key="4">
    <source>
        <dbReference type="ARBA" id="ARBA00022750"/>
    </source>
</evidence>
<dbReference type="PRINTS" id="PR00792">
    <property type="entry name" value="PEPSIN"/>
</dbReference>
<dbReference type="SUPFAM" id="SSF50630">
    <property type="entry name" value="Acid proteases"/>
    <property type="match status" value="1"/>
</dbReference>
<comment type="caution">
    <text evidence="9">The sequence shown here is derived from an EMBL/GenBank/DDBJ whole genome shotgun (WGS) entry which is preliminary data.</text>
</comment>
<evidence type="ECO:0000256" key="3">
    <source>
        <dbReference type="ARBA" id="ARBA00022729"/>
    </source>
</evidence>
<keyword evidence="2 7" id="KW-0645">Protease</keyword>
<name>A0AAD5RX92_9PEZI</name>
<reference evidence="9" key="1">
    <citation type="submission" date="2022-07" db="EMBL/GenBank/DDBJ databases">
        <title>Draft genome sequence of Zalerion maritima ATCC 34329, a (micro)plastics degrading marine fungus.</title>
        <authorList>
            <person name="Paco A."/>
            <person name="Goncalves M.F.M."/>
            <person name="Rocha-Santos T.A.P."/>
            <person name="Alves A."/>
        </authorList>
    </citation>
    <scope>NUCLEOTIDE SEQUENCE</scope>
    <source>
        <strain evidence="9">ATCC 34329</strain>
    </source>
</reference>
<gene>
    <name evidence="9" type="ORF">MKZ38_002369</name>
</gene>
<dbReference type="InterPro" id="IPR033121">
    <property type="entry name" value="PEPTIDASE_A1"/>
</dbReference>
<dbReference type="Pfam" id="PF00026">
    <property type="entry name" value="Asp"/>
    <property type="match status" value="1"/>
</dbReference>
<dbReference type="EMBL" id="JAKWBI020000016">
    <property type="protein sequence ID" value="KAJ2906290.1"/>
    <property type="molecule type" value="Genomic_DNA"/>
</dbReference>
<dbReference type="PANTHER" id="PTHR47966">
    <property type="entry name" value="BETA-SITE APP-CLEAVING ENZYME, ISOFORM A-RELATED"/>
    <property type="match status" value="1"/>
</dbReference>
<dbReference type="GO" id="GO:0004190">
    <property type="term" value="F:aspartic-type endopeptidase activity"/>
    <property type="evidence" value="ECO:0007669"/>
    <property type="project" value="UniProtKB-KW"/>
</dbReference>
<evidence type="ECO:0000313" key="10">
    <source>
        <dbReference type="Proteomes" id="UP001201980"/>
    </source>
</evidence>
<evidence type="ECO:0000313" key="9">
    <source>
        <dbReference type="EMBL" id="KAJ2906290.1"/>
    </source>
</evidence>
<keyword evidence="10" id="KW-1185">Reference proteome</keyword>
<sequence length="450" mass="48015">MRFLKAALFAAEASASTLSMPIRKRWTRSNIPAITRRDDGTLDLTADNLVSGGGYYADVLVGTPGQTILMHLDTGSSDTWVNSVENSAGVFDPDDSSTYELVDENGFSITYLDGREIEGDYFNDTVTIDDKEILAQQLGIALTSADTEGLMGLGLRSGVAADEEYTTIIENMVVNGLIGRASFSLYLNDQESESGSILFGGIDTEKYVGDLTTIPLTDDLQNGTVYYYSVPISQLAITNKDGETDTAGMTDLDLVAILDSGSTVSLVADDLLDTIGSKFDVQIAQGFAFIDCKWAGDDGADQSVDFTFGDGATIQVPVEELVVETVQELPDNVVDALDLDFDNVCAFGLQPLSLFGIVEDRFALIGDTVLRSAYIVYDVENSQIGIAQANLNSTESNIVALSANETSLPTVSGVDEQEDDDDSAGARPVPQVFGIAVFSTLLVVLSGMVL</sequence>
<dbReference type="CDD" id="cd05474">
    <property type="entry name" value="SAP_like"/>
    <property type="match status" value="1"/>
</dbReference>
<dbReference type="Gene3D" id="2.40.70.10">
    <property type="entry name" value="Acid Proteases"/>
    <property type="match status" value="2"/>
</dbReference>
<keyword evidence="4 7" id="KW-0064">Aspartyl protease</keyword>
<protein>
    <submittedName>
        <fullName evidence="9">Aspartic-type endopeptidase OPSB</fullName>
    </submittedName>
</protein>
<evidence type="ECO:0000256" key="7">
    <source>
        <dbReference type="RuleBase" id="RU000454"/>
    </source>
</evidence>
<comment type="similarity">
    <text evidence="1 7">Belongs to the peptidase A1 family.</text>
</comment>
<dbReference type="InterPro" id="IPR033876">
    <property type="entry name" value="SAP-like"/>
</dbReference>
<feature type="active site" evidence="6">
    <location>
        <position position="259"/>
    </location>
</feature>
<dbReference type="InterPro" id="IPR021109">
    <property type="entry name" value="Peptidase_aspartic_dom_sf"/>
</dbReference>
<keyword evidence="5 7" id="KW-0378">Hydrolase</keyword>
<evidence type="ECO:0000259" key="8">
    <source>
        <dbReference type="PROSITE" id="PS51767"/>
    </source>
</evidence>
<evidence type="ECO:0000256" key="5">
    <source>
        <dbReference type="ARBA" id="ARBA00022801"/>
    </source>
</evidence>